<proteinExistence type="predicted"/>
<evidence type="ECO:0008006" key="2">
    <source>
        <dbReference type="Google" id="ProtNLM"/>
    </source>
</evidence>
<dbReference type="InterPro" id="IPR029063">
    <property type="entry name" value="SAM-dependent_MTases_sf"/>
</dbReference>
<name>A0A0F9K4V4_9ZZZZ</name>
<dbReference type="SUPFAM" id="SSF53335">
    <property type="entry name" value="S-adenosyl-L-methionine-dependent methyltransferases"/>
    <property type="match status" value="1"/>
</dbReference>
<accession>A0A0F9K4V4</accession>
<gene>
    <name evidence="1" type="ORF">LCGC14_1374260</name>
</gene>
<protein>
    <recommendedName>
        <fullName evidence="2">Methyltransferase domain-containing protein</fullName>
    </recommendedName>
</protein>
<evidence type="ECO:0000313" key="1">
    <source>
        <dbReference type="EMBL" id="KKM77018.1"/>
    </source>
</evidence>
<dbReference type="AlphaFoldDB" id="A0A0F9K4V4"/>
<sequence length="197" mass="23084">MTFLDKYNREYAPNLSQRAQTFRIMFGYLLSHNKDSYYIVETGTVRNTDTEIRKRMRDGYSTVLFSEFVKMHGGNVLSIDISEENCDIARQLCKNDQVEIVTADSVEYLWKFAPPHPIDLLYLDSFDLDADDPHPSAFHHMKEFLAIERYLQNGALIVVDDHVNDEIGKGTYIQQFFKDVGLSPFFKNYQIGWIYRR</sequence>
<dbReference type="Gene3D" id="3.40.50.150">
    <property type="entry name" value="Vaccinia Virus protein VP39"/>
    <property type="match status" value="1"/>
</dbReference>
<dbReference type="Pfam" id="PF13578">
    <property type="entry name" value="Methyltransf_24"/>
    <property type="match status" value="1"/>
</dbReference>
<reference evidence="1" key="1">
    <citation type="journal article" date="2015" name="Nature">
        <title>Complex archaea that bridge the gap between prokaryotes and eukaryotes.</title>
        <authorList>
            <person name="Spang A."/>
            <person name="Saw J.H."/>
            <person name="Jorgensen S.L."/>
            <person name="Zaremba-Niedzwiedzka K."/>
            <person name="Martijn J."/>
            <person name="Lind A.E."/>
            <person name="van Eijk R."/>
            <person name="Schleper C."/>
            <person name="Guy L."/>
            <person name="Ettema T.J."/>
        </authorList>
    </citation>
    <scope>NUCLEOTIDE SEQUENCE</scope>
</reference>
<dbReference type="CDD" id="cd02440">
    <property type="entry name" value="AdoMet_MTases"/>
    <property type="match status" value="1"/>
</dbReference>
<organism evidence="1">
    <name type="scientific">marine sediment metagenome</name>
    <dbReference type="NCBI Taxonomy" id="412755"/>
    <lineage>
        <taxon>unclassified sequences</taxon>
        <taxon>metagenomes</taxon>
        <taxon>ecological metagenomes</taxon>
    </lineage>
</organism>
<dbReference type="EMBL" id="LAZR01008709">
    <property type="protein sequence ID" value="KKM77018.1"/>
    <property type="molecule type" value="Genomic_DNA"/>
</dbReference>
<comment type="caution">
    <text evidence="1">The sequence shown here is derived from an EMBL/GenBank/DDBJ whole genome shotgun (WGS) entry which is preliminary data.</text>
</comment>